<accession>A0AAV1T7P8</accession>
<organism evidence="5 6">
    <name type="scientific">Peronospora matthiolae</name>
    <dbReference type="NCBI Taxonomy" id="2874970"/>
    <lineage>
        <taxon>Eukaryota</taxon>
        <taxon>Sar</taxon>
        <taxon>Stramenopiles</taxon>
        <taxon>Oomycota</taxon>
        <taxon>Peronosporomycetes</taxon>
        <taxon>Peronosporales</taxon>
        <taxon>Peronosporaceae</taxon>
        <taxon>Peronospora</taxon>
    </lineage>
</organism>
<sequence>MRATTSVFWVPAAAALLLAGSGIQSVESTATSTGLIPSLGTAPSADRMNVQSLRSKTATTRAAGHRLLRAVEPKTSDSKSIDSKVLEDILHNRGHAEATFNSWLRNGQSRQDIEVRLTEQGLLSKYRSVVDQYDSYCLKHVDA</sequence>
<evidence type="ECO:0000313" key="5">
    <source>
        <dbReference type="EMBL" id="CAK7901775.1"/>
    </source>
</evidence>
<name>A0AAV1T7P8_9STRA</name>
<feature type="chain" id="PRO_5043098015" description="RxLR effector protein" evidence="4">
    <location>
        <begin position="29"/>
        <end position="143"/>
    </location>
</feature>
<comment type="caution">
    <text evidence="5">The sequence shown here is derived from an EMBL/GenBank/DDBJ whole genome shotgun (WGS) entry which is preliminary data.</text>
</comment>
<dbReference type="GO" id="GO:0005576">
    <property type="term" value="C:extracellular region"/>
    <property type="evidence" value="ECO:0007669"/>
    <property type="project" value="UniProtKB-SubCell"/>
</dbReference>
<reference evidence="5" key="1">
    <citation type="submission" date="2024-01" db="EMBL/GenBank/DDBJ databases">
        <authorList>
            <person name="Webb A."/>
        </authorList>
    </citation>
    <scope>NUCLEOTIDE SEQUENCE</scope>
    <source>
        <strain evidence="5">Pm1</strain>
    </source>
</reference>
<evidence type="ECO:0000313" key="6">
    <source>
        <dbReference type="Proteomes" id="UP001162060"/>
    </source>
</evidence>
<evidence type="ECO:0000256" key="1">
    <source>
        <dbReference type="ARBA" id="ARBA00004613"/>
    </source>
</evidence>
<dbReference type="Gene3D" id="1.10.10.2460">
    <property type="match status" value="1"/>
</dbReference>
<comment type="similarity">
    <text evidence="2 4">Belongs to the RxLR effector family.</text>
</comment>
<keyword evidence="3 4" id="KW-0964">Secreted</keyword>
<dbReference type="InterPro" id="IPR031825">
    <property type="entry name" value="RXLR"/>
</dbReference>
<evidence type="ECO:0000256" key="4">
    <source>
        <dbReference type="RuleBase" id="RU367124"/>
    </source>
</evidence>
<evidence type="ECO:0000256" key="3">
    <source>
        <dbReference type="ARBA" id="ARBA00022525"/>
    </source>
</evidence>
<protein>
    <recommendedName>
        <fullName evidence="4">RxLR effector protein</fullName>
    </recommendedName>
</protein>
<dbReference type="Proteomes" id="UP001162060">
    <property type="component" value="Unassembled WGS sequence"/>
</dbReference>
<dbReference type="Pfam" id="PF16810">
    <property type="entry name" value="RXLR"/>
    <property type="match status" value="1"/>
</dbReference>
<comment type="function">
    <text evidence="4">Effector that suppresses plant defense responses during pathogen infection.</text>
</comment>
<evidence type="ECO:0000256" key="2">
    <source>
        <dbReference type="ARBA" id="ARBA00010400"/>
    </source>
</evidence>
<dbReference type="EMBL" id="CAKLBY020000024">
    <property type="protein sequence ID" value="CAK7901775.1"/>
    <property type="molecule type" value="Genomic_DNA"/>
</dbReference>
<gene>
    <name evidence="5" type="ORF">PM001_LOCUS2339</name>
</gene>
<proteinExistence type="inferred from homology"/>
<comment type="subcellular location">
    <subcellularLocation>
        <location evidence="1 4">Secreted</location>
    </subcellularLocation>
</comment>
<dbReference type="AlphaFoldDB" id="A0AAV1T7P8"/>
<keyword evidence="4" id="KW-0732">Signal</keyword>
<feature type="signal peptide" evidence="4">
    <location>
        <begin position="1"/>
        <end position="28"/>
    </location>
</feature>